<dbReference type="RefSeq" id="WP_054295585.1">
    <property type="nucleotide sequence ID" value="NZ_CP012752.1"/>
</dbReference>
<keyword evidence="2" id="KW-1185">Reference proteome</keyword>
<dbReference type="EMBL" id="CP012752">
    <property type="protein sequence ID" value="ALG13699.1"/>
    <property type="molecule type" value="Genomic_DNA"/>
</dbReference>
<name>A0A0N9IE91_9PSEU</name>
<accession>A0A0N9IE91</accession>
<organism evidence="1 2">
    <name type="scientific">Kibdelosporangium phytohabitans</name>
    <dbReference type="NCBI Taxonomy" id="860235"/>
    <lineage>
        <taxon>Bacteria</taxon>
        <taxon>Bacillati</taxon>
        <taxon>Actinomycetota</taxon>
        <taxon>Actinomycetes</taxon>
        <taxon>Pseudonocardiales</taxon>
        <taxon>Pseudonocardiaceae</taxon>
        <taxon>Kibdelosporangium</taxon>
    </lineage>
</organism>
<evidence type="ECO:0000313" key="1">
    <source>
        <dbReference type="EMBL" id="ALG13699.1"/>
    </source>
</evidence>
<protein>
    <submittedName>
        <fullName evidence="1">Uncharacterized protein</fullName>
    </submittedName>
</protein>
<dbReference type="OrthoDB" id="3668623at2"/>
<gene>
    <name evidence="1" type="ORF">AOZ06_48670</name>
</gene>
<dbReference type="Proteomes" id="UP000063699">
    <property type="component" value="Chromosome"/>
</dbReference>
<sequence>MSEFDPEQIAQFIASVIGTESVPHGHVLELPELGYRIEVGGVMQHDASFVELLVGVGDPEWGGYAWDRSVGISRDGSHPVGEAVLAWTHYVLPLFIALRQPEHPLTGVVVRRAVTGGEILAGPVVTRNFHGLPDGFDERVAANPPTMVVAQWLATGGQLPERPTWLYTACSRVSGVEASEVTVNNAQVTEHFPGFDDELDWGGGSGTVKSWALLHALPDYLN</sequence>
<dbReference type="KEGG" id="kphy:AOZ06_48670"/>
<reference evidence="1 2" key="1">
    <citation type="submission" date="2015-07" db="EMBL/GenBank/DDBJ databases">
        <title>Genome sequencing of Kibdelosporangium phytohabitans.</title>
        <authorList>
            <person name="Qin S."/>
            <person name="Xing K."/>
        </authorList>
    </citation>
    <scope>NUCLEOTIDE SEQUENCE [LARGE SCALE GENOMIC DNA]</scope>
    <source>
        <strain evidence="1 2">KLBMP1111</strain>
    </source>
</reference>
<evidence type="ECO:0000313" key="2">
    <source>
        <dbReference type="Proteomes" id="UP000063699"/>
    </source>
</evidence>
<dbReference type="AlphaFoldDB" id="A0A0N9IE91"/>
<proteinExistence type="predicted"/>
<dbReference type="STRING" id="860235.AOZ06_48670"/>